<dbReference type="Proteomes" id="UP000887576">
    <property type="component" value="Unplaced"/>
</dbReference>
<reference evidence="2" key="1">
    <citation type="submission" date="2022-11" db="UniProtKB">
        <authorList>
            <consortium name="WormBaseParasite"/>
        </authorList>
    </citation>
    <scope>IDENTIFICATION</scope>
</reference>
<dbReference type="WBParaSite" id="JU765_v2.g19041.t1">
    <property type="protein sequence ID" value="JU765_v2.g19041.t1"/>
    <property type="gene ID" value="JU765_v2.g19041"/>
</dbReference>
<accession>A0AC34QSS8</accession>
<name>A0AC34QSS8_9BILA</name>
<evidence type="ECO:0000313" key="1">
    <source>
        <dbReference type="Proteomes" id="UP000887576"/>
    </source>
</evidence>
<proteinExistence type="predicted"/>
<evidence type="ECO:0000313" key="2">
    <source>
        <dbReference type="WBParaSite" id="JU765_v2.g19041.t1"/>
    </source>
</evidence>
<sequence length="561" mass="62531">MLLKKSFSDNFQCLIRTIVTCSKVESNVSSVKPESIHLKPNYSVPLGETPLTDSFGRFHSYLRISLTEKCNLRCQYCMPLEGVPLTPKDELLTSDEISRITQIFANLGVDKVRLTGGEPTMRKDLAEIIRGITSIKGIKQVGMTSNGVALAGKLEKLVESGLSKLNISIDTLIEPKYEILARRPGFKQAWKAIDKAEAMFDMLKLNCVVMRGINLDEVTDFVKLTEKRRLDIRFIEFMPFGGNHFAMNKFVPYREMLKLIQKDFPEIQRLEDQPNDTSKAYKIPGFAGQFGFITSMSEHFCGTCNRLRITADGNLKVCLHGNSEVSLRDSLRNGYNDQQLENIIAQAVYKKKKQHAGIKQLMNVSNRPMILIGSAIESFKKPLFFKNHLLFSVVNYSSLTHVDSSGKASMVDVSSKQISVRIALAQAQIKVSKEIMAALVNNSLKKGDVLAVARIAGIQAAKKTSDLIPLCHQIPLSDIQIKFHLNESDNVIVVFCRVKTNYSTGIEMEALIASSAACLTIYDMCKAISHDMEISNVKLLGKSGGKRNVGKTDFDSNLELK</sequence>
<organism evidence="1 2">
    <name type="scientific">Panagrolaimus sp. JU765</name>
    <dbReference type="NCBI Taxonomy" id="591449"/>
    <lineage>
        <taxon>Eukaryota</taxon>
        <taxon>Metazoa</taxon>
        <taxon>Ecdysozoa</taxon>
        <taxon>Nematoda</taxon>
        <taxon>Chromadorea</taxon>
        <taxon>Rhabditida</taxon>
        <taxon>Tylenchina</taxon>
        <taxon>Panagrolaimomorpha</taxon>
        <taxon>Panagrolaimoidea</taxon>
        <taxon>Panagrolaimidae</taxon>
        <taxon>Panagrolaimus</taxon>
    </lineage>
</organism>
<protein>
    <submittedName>
        <fullName evidence="2">Radical SAM core domain-containing protein</fullName>
    </submittedName>
</protein>